<organism evidence="1 2">
    <name type="scientific">Capnocytophaga leadbetteri</name>
    <dbReference type="NCBI Taxonomy" id="327575"/>
    <lineage>
        <taxon>Bacteria</taxon>
        <taxon>Pseudomonadati</taxon>
        <taxon>Bacteroidota</taxon>
        <taxon>Flavobacteriia</taxon>
        <taxon>Flavobacteriales</taxon>
        <taxon>Flavobacteriaceae</taxon>
        <taxon>Capnocytophaga</taxon>
    </lineage>
</organism>
<evidence type="ECO:0000313" key="1">
    <source>
        <dbReference type="EMBL" id="PTX08064.1"/>
    </source>
</evidence>
<dbReference type="AlphaFoldDB" id="A0A2T5XX94"/>
<gene>
    <name evidence="1" type="ORF">C8P65_102106</name>
</gene>
<sequence>MKVGNKVRVSPFITTDPYGKKGKVGKLTDIRTYEDYTLGIITFADNSVGIYDVECLEPINE</sequence>
<dbReference type="RefSeq" id="WP_107781325.1">
    <property type="nucleotide sequence ID" value="NZ_QBKG01000002.1"/>
</dbReference>
<dbReference type="GeneID" id="84580082"/>
<accession>A0A2T5XX94</accession>
<proteinExistence type="predicted"/>
<comment type="caution">
    <text evidence="1">The sequence shown here is derived from an EMBL/GenBank/DDBJ whole genome shotgun (WGS) entry which is preliminary data.</text>
</comment>
<name>A0A2T5XX94_9FLAO</name>
<reference evidence="1 2" key="1">
    <citation type="submission" date="2018-04" db="EMBL/GenBank/DDBJ databases">
        <title>Genomic Encyclopedia of Archaeal and Bacterial Type Strains, Phase II (KMG-II): from individual species to whole genera.</title>
        <authorList>
            <person name="Goeker M."/>
        </authorList>
    </citation>
    <scope>NUCLEOTIDE SEQUENCE [LARGE SCALE GENOMIC DNA]</scope>
    <source>
        <strain evidence="1 2">DSM 22902</strain>
    </source>
</reference>
<dbReference type="EMBL" id="QBKG01000002">
    <property type="protein sequence ID" value="PTX08064.1"/>
    <property type="molecule type" value="Genomic_DNA"/>
</dbReference>
<evidence type="ECO:0008006" key="3">
    <source>
        <dbReference type="Google" id="ProtNLM"/>
    </source>
</evidence>
<protein>
    <recommendedName>
        <fullName evidence="3">KOW domain-containing protein</fullName>
    </recommendedName>
</protein>
<dbReference type="Proteomes" id="UP000243985">
    <property type="component" value="Unassembled WGS sequence"/>
</dbReference>
<evidence type="ECO:0000313" key="2">
    <source>
        <dbReference type="Proteomes" id="UP000243985"/>
    </source>
</evidence>